<dbReference type="EMBL" id="LWHQ01000027">
    <property type="protein sequence ID" value="OAS24117.1"/>
    <property type="molecule type" value="Genomic_DNA"/>
</dbReference>
<dbReference type="InterPro" id="IPR001387">
    <property type="entry name" value="Cro/C1-type_HTH"/>
</dbReference>
<sequence>MNEADRIEVVQGSDNIFADLDLPKADEMLLKANLAAELRRLIAERALTQARAAALLGMAQPDLSKLLRGSLRGYSVERLMGFLTAFDQDVEVTVRPHSGPGRGGRITFTPVDA</sequence>
<protein>
    <submittedName>
        <fullName evidence="3">XRE family transcriptional regulator</fullName>
    </submittedName>
</protein>
<evidence type="ECO:0000259" key="2">
    <source>
        <dbReference type="Pfam" id="PF13744"/>
    </source>
</evidence>
<dbReference type="OrthoDB" id="9795596at2"/>
<reference evidence="3 4" key="1">
    <citation type="submission" date="2016-04" db="EMBL/GenBank/DDBJ databases">
        <authorList>
            <person name="Evans L.H."/>
            <person name="Alamgir A."/>
            <person name="Owens N."/>
            <person name="Weber N.D."/>
            <person name="Virtaneva K."/>
            <person name="Barbian K."/>
            <person name="Babar A."/>
            <person name="Rosenke K."/>
        </authorList>
    </citation>
    <scope>NUCLEOTIDE SEQUENCE [LARGE SCALE GENOMIC DNA]</scope>
    <source>
        <strain evidence="3 4">PMB02</strain>
    </source>
</reference>
<gene>
    <name evidence="3" type="ORF">A5481_15250</name>
</gene>
<dbReference type="RefSeq" id="WP_048432801.1">
    <property type="nucleotide sequence ID" value="NZ_LWHQ01000027.1"/>
</dbReference>
<dbReference type="Pfam" id="PF13744">
    <property type="entry name" value="HTH_37"/>
    <property type="match status" value="1"/>
</dbReference>
<dbReference type="InterPro" id="IPR039554">
    <property type="entry name" value="HigA2-like_HTH"/>
</dbReference>
<organism evidence="3 4">
    <name type="scientific">Methylobacterium platani</name>
    <dbReference type="NCBI Taxonomy" id="427683"/>
    <lineage>
        <taxon>Bacteria</taxon>
        <taxon>Pseudomonadati</taxon>
        <taxon>Pseudomonadota</taxon>
        <taxon>Alphaproteobacteria</taxon>
        <taxon>Hyphomicrobiales</taxon>
        <taxon>Methylobacteriaceae</taxon>
        <taxon>Methylobacterium</taxon>
    </lineage>
</organism>
<dbReference type="AlphaFoldDB" id="A0A179SBG8"/>
<evidence type="ECO:0000313" key="3">
    <source>
        <dbReference type="EMBL" id="OAS24117.1"/>
    </source>
</evidence>
<dbReference type="CDD" id="cd00093">
    <property type="entry name" value="HTH_XRE"/>
    <property type="match status" value="1"/>
</dbReference>
<evidence type="ECO:0000256" key="1">
    <source>
        <dbReference type="SAM" id="MobiDB-lite"/>
    </source>
</evidence>
<dbReference type="Proteomes" id="UP000078316">
    <property type="component" value="Unassembled WGS sequence"/>
</dbReference>
<feature type="domain" description="HigA2-like helix-turn-helix" evidence="2">
    <location>
        <begin position="16"/>
        <end position="95"/>
    </location>
</feature>
<dbReference type="GO" id="GO:0003677">
    <property type="term" value="F:DNA binding"/>
    <property type="evidence" value="ECO:0007669"/>
    <property type="project" value="InterPro"/>
</dbReference>
<dbReference type="Gene3D" id="1.10.260.40">
    <property type="entry name" value="lambda repressor-like DNA-binding domains"/>
    <property type="match status" value="1"/>
</dbReference>
<name>A0A179SBG8_9HYPH</name>
<dbReference type="SUPFAM" id="SSF47413">
    <property type="entry name" value="lambda repressor-like DNA-binding domains"/>
    <property type="match status" value="1"/>
</dbReference>
<dbReference type="STRING" id="427683.A5481_15250"/>
<dbReference type="InterPro" id="IPR010982">
    <property type="entry name" value="Lambda_DNA-bd_dom_sf"/>
</dbReference>
<comment type="caution">
    <text evidence="3">The sequence shown here is derived from an EMBL/GenBank/DDBJ whole genome shotgun (WGS) entry which is preliminary data.</text>
</comment>
<evidence type="ECO:0000313" key="4">
    <source>
        <dbReference type="Proteomes" id="UP000078316"/>
    </source>
</evidence>
<proteinExistence type="predicted"/>
<accession>A0A179SBG8</accession>
<feature type="region of interest" description="Disordered" evidence="1">
    <location>
        <begin position="94"/>
        <end position="113"/>
    </location>
</feature>